<evidence type="ECO:0008006" key="3">
    <source>
        <dbReference type="Google" id="ProtNLM"/>
    </source>
</evidence>
<protein>
    <recommendedName>
        <fullName evidence="3">Lipoprotein</fullName>
    </recommendedName>
</protein>
<reference evidence="1 2" key="1">
    <citation type="submission" date="2012-06" db="EMBL/GenBank/DDBJ databases">
        <title>The complete genome of Ornithobacterium rhinotracheale DSM 15997.</title>
        <authorList>
            <consortium name="US DOE Joint Genome Institute (JGI-PGF)"/>
            <person name="Lucas S."/>
            <person name="Copeland A."/>
            <person name="Lapidus A."/>
            <person name="Goodwin L."/>
            <person name="Pitluck S."/>
            <person name="Peters L."/>
            <person name="Mikhailova N."/>
            <person name="Teshima H."/>
            <person name="Kyrpides N."/>
            <person name="Mavromatis K."/>
            <person name="Pagani I."/>
            <person name="Ivanova N."/>
            <person name="Ovchinnikova G."/>
            <person name="Zeytun A."/>
            <person name="Detter J.C."/>
            <person name="Han C."/>
            <person name="Land M."/>
            <person name="Hauser L."/>
            <person name="Markowitz V."/>
            <person name="Cheng J.-F."/>
            <person name="Hugenholtz P."/>
            <person name="Woyke T."/>
            <person name="Wu D."/>
            <person name="Lang E."/>
            <person name="Kopitz M."/>
            <person name="Brambilla E."/>
            <person name="Klenk H.-P."/>
            <person name="Eisen J.A."/>
        </authorList>
    </citation>
    <scope>NUCLEOTIDE SEQUENCE [LARGE SCALE GENOMIC DNA]</scope>
    <source>
        <strain evidence="2">ATCC 51463 / DSM 15997 / CCUG 23171 / LMG 9086</strain>
    </source>
</reference>
<dbReference type="eggNOG" id="ENOG50332VG">
    <property type="taxonomic scope" value="Bacteria"/>
</dbReference>
<evidence type="ECO:0000313" key="2">
    <source>
        <dbReference type="Proteomes" id="UP000006051"/>
    </source>
</evidence>
<accession>I3ZZX8</accession>
<evidence type="ECO:0000313" key="1">
    <source>
        <dbReference type="EMBL" id="AFL97262.1"/>
    </source>
</evidence>
<sequence>MIKRISTIFLMIALFFSCKKNNTISNGDLDNTFSSSVADVDPIVSFREQEENKSENQQSLESELEELKSQGWNEEALSNGVMPSCYNFKSKRSKIDNSLEITVGSGTDVVVKLMSLKNDKCIRYVYINSGTTYSINNIPEGKYYLKIAYGKNWISKVEDGRCVGKFLTNPLYEKGDDILDYNIQYTATGYSVPSYNLQLDVISTNMYNSFNSSNISEESFNQ</sequence>
<proteinExistence type="predicted"/>
<dbReference type="STRING" id="867902.Ornrh_1071"/>
<name>I3ZZX8_ORNRL</name>
<dbReference type="PROSITE" id="PS51257">
    <property type="entry name" value="PROKAR_LIPOPROTEIN"/>
    <property type="match status" value="1"/>
</dbReference>
<gene>
    <name evidence="1" type="ordered locus">Ornrh_1071</name>
</gene>
<dbReference type="EMBL" id="CP003283">
    <property type="protein sequence ID" value="AFL97262.1"/>
    <property type="molecule type" value="Genomic_DNA"/>
</dbReference>
<organism evidence="1 2">
    <name type="scientific">Ornithobacterium rhinotracheale (strain ATCC 51463 / DSM 15997 / CCUG 23171 / CIP 104009 / LMG 9086)</name>
    <dbReference type="NCBI Taxonomy" id="867902"/>
    <lineage>
        <taxon>Bacteria</taxon>
        <taxon>Pseudomonadati</taxon>
        <taxon>Bacteroidota</taxon>
        <taxon>Flavobacteriia</taxon>
        <taxon>Flavobacteriales</taxon>
        <taxon>Weeksellaceae</taxon>
        <taxon>Ornithobacterium</taxon>
    </lineage>
</organism>
<dbReference type="HOGENOM" id="CLU_112886_0_0_10"/>
<dbReference type="KEGG" id="orh:Ornrh_1071"/>
<dbReference type="PATRIC" id="fig|867902.3.peg.1056"/>
<dbReference type="Proteomes" id="UP000006051">
    <property type="component" value="Chromosome"/>
</dbReference>
<dbReference type="AlphaFoldDB" id="I3ZZX8"/>
<keyword evidence="2" id="KW-1185">Reference proteome</keyword>